<sequence length="310" mass="35251">MNTVLLDELVASVGKQNLRVLNVMVRQNGELIARHDFEEEQPHLLYSASKTFTSMAVGIAVHEGYFRLNDLVVDFFPDYLHTCTGDTEFLKRITIHDLLCMAAGHAECPVNKADWRSGQKWDIAELFFEEPVVFEPGTHFTYDNSATYMLSRIISSATGTNLDDYLYEKIFHPLDIPKPDWDRCPLGFPQGFSGLHLTAEYLSRFGQLLLNKGAWNGQQLIPSGYVEQATSVQIKTDDFTPDFATADYHQGYGYQLWMNSYPNSYRLDGLYGQYVIVLPEKNAVVTYVSDEPDNMTGIIELTWNTLVDKL</sequence>
<dbReference type="Pfam" id="PF00144">
    <property type="entry name" value="Beta-lactamase"/>
    <property type="match status" value="1"/>
</dbReference>
<dbReference type="KEGG" id="pbd:PBOR_14890"/>
<dbReference type="Gene3D" id="3.40.710.10">
    <property type="entry name" value="DD-peptidase/beta-lactamase superfamily"/>
    <property type="match status" value="1"/>
</dbReference>
<dbReference type="InterPro" id="IPR012338">
    <property type="entry name" value="Beta-lactam/transpept-like"/>
</dbReference>
<evidence type="ECO:0000259" key="1">
    <source>
        <dbReference type="Pfam" id="PF00144"/>
    </source>
</evidence>
<evidence type="ECO:0000313" key="2">
    <source>
        <dbReference type="EMBL" id="AIQ58070.1"/>
    </source>
</evidence>
<dbReference type="InterPro" id="IPR050789">
    <property type="entry name" value="Diverse_Enzym_Activities"/>
</dbReference>
<proteinExistence type="predicted"/>
<dbReference type="PANTHER" id="PTHR43283:SF7">
    <property type="entry name" value="BETA-LACTAMASE-RELATED DOMAIN-CONTAINING PROTEIN"/>
    <property type="match status" value="1"/>
</dbReference>
<feature type="domain" description="Beta-lactamase-related" evidence="1">
    <location>
        <begin position="11"/>
        <end position="293"/>
    </location>
</feature>
<dbReference type="InterPro" id="IPR001466">
    <property type="entry name" value="Beta-lactam-related"/>
</dbReference>
<evidence type="ECO:0000313" key="3">
    <source>
        <dbReference type="Proteomes" id="UP000029518"/>
    </source>
</evidence>
<accession>A0A089LDA1</accession>
<protein>
    <submittedName>
        <fullName evidence="2">Beta-lactamase</fullName>
    </submittedName>
</protein>
<dbReference type="AlphaFoldDB" id="A0A089LDA1"/>
<dbReference type="EMBL" id="CP009285">
    <property type="protein sequence ID" value="AIQ58070.1"/>
    <property type="molecule type" value="Genomic_DNA"/>
</dbReference>
<dbReference type="OrthoDB" id="9773047at2"/>
<organism evidence="2 3">
    <name type="scientific">Paenibacillus borealis</name>
    <dbReference type="NCBI Taxonomy" id="160799"/>
    <lineage>
        <taxon>Bacteria</taxon>
        <taxon>Bacillati</taxon>
        <taxon>Bacillota</taxon>
        <taxon>Bacilli</taxon>
        <taxon>Bacillales</taxon>
        <taxon>Paenibacillaceae</taxon>
        <taxon>Paenibacillus</taxon>
    </lineage>
</organism>
<dbReference type="PANTHER" id="PTHR43283">
    <property type="entry name" value="BETA-LACTAMASE-RELATED"/>
    <property type="match status" value="1"/>
</dbReference>
<dbReference type="SUPFAM" id="SSF56601">
    <property type="entry name" value="beta-lactamase/transpeptidase-like"/>
    <property type="match status" value="1"/>
</dbReference>
<dbReference type="HOGENOM" id="CLU_030169_1_1_9"/>
<gene>
    <name evidence="2" type="ORF">PBOR_14890</name>
</gene>
<name>A0A089LDA1_PAEBO</name>
<keyword evidence="3" id="KW-1185">Reference proteome</keyword>
<reference evidence="2" key="1">
    <citation type="submission" date="2014-08" db="EMBL/GenBank/DDBJ databases">
        <title>Comparative genomics of the Paenibacillus odorifer group.</title>
        <authorList>
            <person name="den Bakker H.C."/>
            <person name="Tsai Y.-C.Y.-C."/>
            <person name="Martin N."/>
            <person name="Korlach J."/>
            <person name="Wiedmann M."/>
        </authorList>
    </citation>
    <scope>NUCLEOTIDE SEQUENCE [LARGE SCALE GENOMIC DNA]</scope>
    <source>
        <strain evidence="2">DSM 13188</strain>
    </source>
</reference>
<dbReference type="RefSeq" id="WP_042212644.1">
    <property type="nucleotide sequence ID" value="NZ_CP009285.1"/>
</dbReference>
<dbReference type="Proteomes" id="UP000029518">
    <property type="component" value="Chromosome"/>
</dbReference>